<dbReference type="Proteomes" id="UP001525857">
    <property type="component" value="Unassembled WGS sequence"/>
</dbReference>
<dbReference type="RefSeq" id="WP_261657455.1">
    <property type="nucleotide sequence ID" value="NZ_QVOV01000008.1"/>
</dbReference>
<dbReference type="EMBL" id="QVOV01000008">
    <property type="protein sequence ID" value="MCT8389919.1"/>
    <property type="molecule type" value="Genomic_DNA"/>
</dbReference>
<dbReference type="PROSITE" id="PS51186">
    <property type="entry name" value="GNAT"/>
    <property type="match status" value="1"/>
</dbReference>
<proteinExistence type="predicted"/>
<keyword evidence="3" id="KW-1185">Reference proteome</keyword>
<dbReference type="InterPro" id="IPR016181">
    <property type="entry name" value="Acyl_CoA_acyltransferase"/>
</dbReference>
<dbReference type="InterPro" id="IPR000182">
    <property type="entry name" value="GNAT_dom"/>
</dbReference>
<feature type="domain" description="N-acetyltransferase" evidence="1">
    <location>
        <begin position="11"/>
        <end position="171"/>
    </location>
</feature>
<name>A0ABT2NX19_9LACO</name>
<comment type="caution">
    <text evidence="2">The sequence shown here is derived from an EMBL/GenBank/DDBJ whole genome shotgun (WGS) entry which is preliminary data.</text>
</comment>
<sequence length="184" mass="21052">MTEIKIETARLVIRPFQEKDSAGYFDLYKAPTVHCFMPDKISTFAAARDIVLTKETQRATEMAVCLKDTDTFIGTLFGHWEDADTYSICWHFLSDYSGKGYATEAATAFIDFLFEEMQARRIYAYVEVDNASSQALCRRLGMRHEGTHEDFISFVNNPDGSPHYENTMVFAILKKEWPSANQVN</sequence>
<dbReference type="PANTHER" id="PTHR43792">
    <property type="entry name" value="GNAT FAMILY, PUTATIVE (AFU_ORTHOLOGUE AFUA_3G00765)-RELATED-RELATED"/>
    <property type="match status" value="1"/>
</dbReference>
<organism evidence="2 3">
    <name type="scientific">Leuconostoc holzapfelii</name>
    <dbReference type="NCBI Taxonomy" id="434464"/>
    <lineage>
        <taxon>Bacteria</taxon>
        <taxon>Bacillati</taxon>
        <taxon>Bacillota</taxon>
        <taxon>Bacilli</taxon>
        <taxon>Lactobacillales</taxon>
        <taxon>Lactobacillaceae</taxon>
        <taxon>Leuconostoc</taxon>
    </lineage>
</organism>
<dbReference type="Pfam" id="PF13302">
    <property type="entry name" value="Acetyltransf_3"/>
    <property type="match status" value="1"/>
</dbReference>
<gene>
    <name evidence="2" type="ORF">D0501_07545</name>
</gene>
<reference evidence="2 3" key="1">
    <citation type="submission" date="2018-08" db="EMBL/GenBank/DDBJ databases">
        <title>Draft genome sequences of Leuconostoc spp. and Weissella spp. with biocontrol potential.</title>
        <authorList>
            <person name="Lo R."/>
            <person name="Ho V.T.T."/>
            <person name="Turner M.S."/>
        </authorList>
    </citation>
    <scope>NUCLEOTIDE SEQUENCE [LARGE SCALE GENOMIC DNA]</scope>
    <source>
        <strain evidence="2 3">733</strain>
    </source>
</reference>
<dbReference type="InterPro" id="IPR051531">
    <property type="entry name" value="N-acetyltransferase"/>
</dbReference>
<accession>A0ABT2NX19</accession>
<evidence type="ECO:0000313" key="2">
    <source>
        <dbReference type="EMBL" id="MCT8389919.1"/>
    </source>
</evidence>
<dbReference type="SUPFAM" id="SSF55729">
    <property type="entry name" value="Acyl-CoA N-acyltransferases (Nat)"/>
    <property type="match status" value="1"/>
</dbReference>
<evidence type="ECO:0000259" key="1">
    <source>
        <dbReference type="PROSITE" id="PS51186"/>
    </source>
</evidence>
<dbReference type="Gene3D" id="3.40.630.30">
    <property type="match status" value="1"/>
</dbReference>
<protein>
    <submittedName>
        <fullName evidence="2">N-acetyltransferase</fullName>
    </submittedName>
</protein>
<evidence type="ECO:0000313" key="3">
    <source>
        <dbReference type="Proteomes" id="UP001525857"/>
    </source>
</evidence>